<evidence type="ECO:0000313" key="7">
    <source>
        <dbReference type="Proteomes" id="UP000554342"/>
    </source>
</evidence>
<feature type="signal peptide" evidence="3">
    <location>
        <begin position="1"/>
        <end position="31"/>
    </location>
</feature>
<feature type="compositionally biased region" description="Low complexity" evidence="2">
    <location>
        <begin position="485"/>
        <end position="509"/>
    </location>
</feature>
<dbReference type="InterPro" id="IPR033116">
    <property type="entry name" value="TRYPSIN_SER"/>
</dbReference>
<evidence type="ECO:0000256" key="3">
    <source>
        <dbReference type="SAM" id="SignalP"/>
    </source>
</evidence>
<proteinExistence type="predicted"/>
<dbReference type="InterPro" id="IPR043504">
    <property type="entry name" value="Peptidase_S1_PA_chymotrypsin"/>
</dbReference>
<reference evidence="6 7" key="1">
    <citation type="submission" date="2020-08" db="EMBL/GenBank/DDBJ databases">
        <title>Genomic Encyclopedia of Type Strains, Phase IV (KMG-IV): sequencing the most valuable type-strain genomes for metagenomic binning, comparative biology and taxonomic classification.</title>
        <authorList>
            <person name="Goeker M."/>
        </authorList>
    </citation>
    <scope>NUCLEOTIDE SEQUENCE [LARGE SCALE GENOMIC DNA]</scope>
    <source>
        <strain evidence="6 7">DSM 27203</strain>
    </source>
</reference>
<feature type="domain" description="Peptidase S1" evidence="4">
    <location>
        <begin position="99"/>
        <end position="394"/>
    </location>
</feature>
<keyword evidence="1" id="KW-1015">Disulfide bond</keyword>
<dbReference type="GO" id="GO:0004252">
    <property type="term" value="F:serine-type endopeptidase activity"/>
    <property type="evidence" value="ECO:0007669"/>
    <property type="project" value="InterPro"/>
</dbReference>
<feature type="domain" description="Autotransporter" evidence="5">
    <location>
        <begin position="882"/>
        <end position="1160"/>
    </location>
</feature>
<dbReference type="PROSITE" id="PS50240">
    <property type="entry name" value="TRYPSIN_DOM"/>
    <property type="match status" value="1"/>
</dbReference>
<dbReference type="SUPFAM" id="SSF50494">
    <property type="entry name" value="Trypsin-like serine proteases"/>
    <property type="match status" value="1"/>
</dbReference>
<feature type="chain" id="PRO_5032798906" evidence="3">
    <location>
        <begin position="32"/>
        <end position="1160"/>
    </location>
</feature>
<evidence type="ECO:0000313" key="6">
    <source>
        <dbReference type="EMBL" id="MBB5719539.1"/>
    </source>
</evidence>
<dbReference type="RefSeq" id="WP_246359857.1">
    <property type="nucleotide sequence ID" value="NZ_BAABIF010000001.1"/>
</dbReference>
<keyword evidence="7" id="KW-1185">Reference proteome</keyword>
<evidence type="ECO:0000256" key="2">
    <source>
        <dbReference type="SAM" id="MobiDB-lite"/>
    </source>
</evidence>
<gene>
    <name evidence="6" type="ORF">FHR23_002480</name>
</gene>
<dbReference type="InterPro" id="IPR036709">
    <property type="entry name" value="Autotransporte_beta_dom_sf"/>
</dbReference>
<dbReference type="Gene3D" id="2.40.10.10">
    <property type="entry name" value="Trypsin-like serine proteases"/>
    <property type="match status" value="1"/>
</dbReference>
<sequence length="1160" mass="120656">MSSSLRAYSRRSLWLASAAGICFAVTGTANAQSTDIAGPSINDSITNSYLEAQSDTSGTAPTNIYRVAQSAPITQVAPDPQIVIADPGTPSTDLDPNDITGVGQMVIDQQNGYLGLCTATLINPRTVIFAAHCVNENAATDYGAANGGKPIGFGFSNNNNQAGNSAFGNWLFGGYQTNVAQAMYNSNYVTYNPGSLEPDANGFYYSDVAMAALDTPASDVPTWSLLFSRLPAPATIDANGTGYHVTIEGYGNNGSASTGSTGGIDYRRRVAENMLGALASLNDFETFLFGSPNGLYQNLYWIDFDDPKRGTAEASPYDFNAWRDNAVPNEGTTASGDSGGPLILDDTFDQPVVIGVLSGGYTRFFNGAPPNGYGTASFYQPLYLYWDWIAANNPYHYVSAKAGDGAWSDPTHWQTDLDPAYMVIDANGNLVNGIPTAPGEGKTGSDGAFGQACYQTTAFSDCYDVGSGTETVTGDPIGTTANDKGSASTASLSSGTASASAGTTADASSPTLPDPTLTNGLPGATDFVPNNSDGDPANGIAPRYFDVTLANSGITTLSTDVTIDRLTIANIDAGLDINAGASLTSLIDITQYSGMMRVNGTLSTMGDFFLMSGGLQGSGTINAPYFTSMAGVIAPGGVGTIGTLTFNGNVGLASGTVYLVDLGSNGVSDLIAVNATTADADGNPLDGMANVGGTLVLSQTADGMVRYGNEYTVVTAEGGVTGTFDAVSPAISAILRPDVHYTANAVVVDVTAGKYIDVVNRASPIQTSYARLLDQNRAVYDKFADLYGPLDLMSVSGIRATLESYAPRFSASVRSMGVTALDSSNQIFRNRLTTTSENGDMGGTLAYYGQPMQIASVAATSPLMATSVAGNGGGQMDVQHNVLPEDMSAFVSGGYLNGHADGMPTASPYARDDFDGYFLAGGLEKAFPDSGFFGIGFSYTHVDAQPNTAGRSEGDNLYQLTFYGKTGFGYGITLDSQLSLGALNYDTSRAVAAGTTMFNLKSNDTAYALSGETGLSKAFGSAGVTITPRIAVRAAHVEFGPAVETGNGPALMYNLGNYDTIQGRGGLNLSSRLGSVQPFVSGTYVHDFAKHPSYFAANFVGGIGPDALFALPATDRDWGEISGGFRIGSERLNLAVSTDFTVGREDITNQTFRGTATIRF</sequence>
<dbReference type="GO" id="GO:0006508">
    <property type="term" value="P:proteolysis"/>
    <property type="evidence" value="ECO:0007669"/>
    <property type="project" value="InterPro"/>
</dbReference>
<dbReference type="EMBL" id="JACIJI010000004">
    <property type="protein sequence ID" value="MBB5719539.1"/>
    <property type="molecule type" value="Genomic_DNA"/>
</dbReference>
<dbReference type="InterPro" id="IPR001314">
    <property type="entry name" value="Peptidase_S1A"/>
</dbReference>
<name>A0A840Z186_9SPHN</name>
<dbReference type="SMART" id="SM00869">
    <property type="entry name" value="Autotransporter"/>
    <property type="match status" value="1"/>
</dbReference>
<accession>A0A840Z186</accession>
<dbReference type="Pfam" id="PF03797">
    <property type="entry name" value="Autotransporter"/>
    <property type="match status" value="1"/>
</dbReference>
<dbReference type="InterPro" id="IPR005546">
    <property type="entry name" value="Autotransporte_beta"/>
</dbReference>
<dbReference type="InterPro" id="IPR001254">
    <property type="entry name" value="Trypsin_dom"/>
</dbReference>
<comment type="caution">
    <text evidence="6">The sequence shown here is derived from an EMBL/GenBank/DDBJ whole genome shotgun (WGS) entry which is preliminary data.</text>
</comment>
<evidence type="ECO:0000259" key="4">
    <source>
        <dbReference type="PROSITE" id="PS50240"/>
    </source>
</evidence>
<dbReference type="PROSITE" id="PS00135">
    <property type="entry name" value="TRYPSIN_SER"/>
    <property type="match status" value="1"/>
</dbReference>
<dbReference type="SMART" id="SM00020">
    <property type="entry name" value="Tryp_SPc"/>
    <property type="match status" value="1"/>
</dbReference>
<dbReference type="PRINTS" id="PR00722">
    <property type="entry name" value="CHYMOTRYPSIN"/>
</dbReference>
<dbReference type="InterPro" id="IPR009003">
    <property type="entry name" value="Peptidase_S1_PA"/>
</dbReference>
<dbReference type="Proteomes" id="UP000554342">
    <property type="component" value="Unassembled WGS sequence"/>
</dbReference>
<keyword evidence="3" id="KW-0732">Signal</keyword>
<evidence type="ECO:0000259" key="5">
    <source>
        <dbReference type="PROSITE" id="PS51208"/>
    </source>
</evidence>
<dbReference type="SUPFAM" id="SSF103515">
    <property type="entry name" value="Autotransporter"/>
    <property type="match status" value="1"/>
</dbReference>
<feature type="region of interest" description="Disordered" evidence="2">
    <location>
        <begin position="474"/>
        <end position="535"/>
    </location>
</feature>
<dbReference type="Gene3D" id="2.40.128.130">
    <property type="entry name" value="Autotransporter beta-domain"/>
    <property type="match status" value="1"/>
</dbReference>
<dbReference type="PROSITE" id="PS51208">
    <property type="entry name" value="AUTOTRANSPORTER"/>
    <property type="match status" value="1"/>
</dbReference>
<dbReference type="AlphaFoldDB" id="A0A840Z186"/>
<protein>
    <submittedName>
        <fullName evidence="6">Uncharacterized protein YhjY with autotransporter beta-barrel domain</fullName>
    </submittedName>
</protein>
<evidence type="ECO:0000256" key="1">
    <source>
        <dbReference type="ARBA" id="ARBA00023157"/>
    </source>
</evidence>
<organism evidence="6 7">
    <name type="scientific">Stakelama sediminis</name>
    <dbReference type="NCBI Taxonomy" id="463200"/>
    <lineage>
        <taxon>Bacteria</taxon>
        <taxon>Pseudomonadati</taxon>
        <taxon>Pseudomonadota</taxon>
        <taxon>Alphaproteobacteria</taxon>
        <taxon>Sphingomonadales</taxon>
        <taxon>Sphingomonadaceae</taxon>
        <taxon>Stakelama</taxon>
    </lineage>
</organism>